<comment type="subcellular location">
    <subcellularLocation>
        <location evidence="1">Nucleus</location>
    </subcellularLocation>
</comment>
<dbReference type="PANTHER" id="PTHR21717:SF78">
    <property type="entry name" value="TELOMERE REPEAT-BINDING PROTEIN 4-LIKE"/>
    <property type="match status" value="1"/>
</dbReference>
<dbReference type="Pfam" id="PF23603">
    <property type="entry name" value="Ubiquitin_TPR1"/>
    <property type="match status" value="1"/>
</dbReference>
<dbReference type="PROSITE" id="PS51294">
    <property type="entry name" value="HTH_MYB"/>
    <property type="match status" value="1"/>
</dbReference>
<dbReference type="SUPFAM" id="SSF46689">
    <property type="entry name" value="Homeodomain-like"/>
    <property type="match status" value="1"/>
</dbReference>
<evidence type="ECO:0000259" key="6">
    <source>
        <dbReference type="PROSITE" id="PS51294"/>
    </source>
</evidence>
<dbReference type="PROSITE" id="PS50090">
    <property type="entry name" value="MYB_LIKE"/>
    <property type="match status" value="1"/>
</dbReference>
<organism evidence="7">
    <name type="scientific">Sesamum calycinum</name>
    <dbReference type="NCBI Taxonomy" id="2727403"/>
    <lineage>
        <taxon>Eukaryota</taxon>
        <taxon>Viridiplantae</taxon>
        <taxon>Streptophyta</taxon>
        <taxon>Embryophyta</taxon>
        <taxon>Tracheophyta</taxon>
        <taxon>Spermatophyta</taxon>
        <taxon>Magnoliopsida</taxon>
        <taxon>eudicotyledons</taxon>
        <taxon>Gunneridae</taxon>
        <taxon>Pentapetalae</taxon>
        <taxon>asterids</taxon>
        <taxon>lamiids</taxon>
        <taxon>Lamiales</taxon>
        <taxon>Pedaliaceae</taxon>
        <taxon>Sesamum</taxon>
    </lineage>
</organism>
<protein>
    <submittedName>
        <fullName evidence="7">Telomere repeat-binding protein 4</fullName>
    </submittedName>
</protein>
<feature type="region of interest" description="Disordered" evidence="4">
    <location>
        <begin position="676"/>
        <end position="702"/>
    </location>
</feature>
<dbReference type="Gene3D" id="1.10.246.220">
    <property type="match status" value="1"/>
</dbReference>
<evidence type="ECO:0000259" key="5">
    <source>
        <dbReference type="PROSITE" id="PS50090"/>
    </source>
</evidence>
<dbReference type="InterPro" id="IPR017930">
    <property type="entry name" value="Myb_dom"/>
</dbReference>
<dbReference type="InterPro" id="IPR001005">
    <property type="entry name" value="SANT/Myb"/>
</dbReference>
<dbReference type="AlphaFoldDB" id="A0AAW2LSX2"/>
<dbReference type="InterPro" id="IPR009057">
    <property type="entry name" value="Homeodomain-like_sf"/>
</dbReference>
<dbReference type="InterPro" id="IPR057625">
    <property type="entry name" value="TPR1-6-like_ubiquitin"/>
</dbReference>
<dbReference type="GO" id="GO:0005634">
    <property type="term" value="C:nucleus"/>
    <property type="evidence" value="ECO:0007669"/>
    <property type="project" value="UniProtKB-SubCell"/>
</dbReference>
<dbReference type="SUPFAM" id="SSF54236">
    <property type="entry name" value="Ubiquitin-like"/>
    <property type="match status" value="1"/>
</dbReference>
<keyword evidence="2" id="KW-0238">DNA-binding</keyword>
<dbReference type="CDD" id="cd11660">
    <property type="entry name" value="SANT_TRF"/>
    <property type="match status" value="1"/>
</dbReference>
<comment type="caution">
    <text evidence="7">The sequence shown here is derived from an EMBL/GenBank/DDBJ whole genome shotgun (WGS) entry which is preliminary data.</text>
</comment>
<dbReference type="InterPro" id="IPR029071">
    <property type="entry name" value="Ubiquitin-like_domsf"/>
</dbReference>
<evidence type="ECO:0000256" key="4">
    <source>
        <dbReference type="SAM" id="MobiDB-lite"/>
    </source>
</evidence>
<dbReference type="PANTHER" id="PTHR21717">
    <property type="entry name" value="TELOMERIC REPEAT BINDING PROTEIN"/>
    <property type="match status" value="1"/>
</dbReference>
<dbReference type="EMBL" id="JACGWM010000016">
    <property type="protein sequence ID" value="KAL0321933.1"/>
    <property type="molecule type" value="Genomic_DNA"/>
</dbReference>
<evidence type="ECO:0000256" key="1">
    <source>
        <dbReference type="ARBA" id="ARBA00004123"/>
    </source>
</evidence>
<feature type="compositionally biased region" description="Basic and acidic residues" evidence="4">
    <location>
        <begin position="687"/>
        <end position="696"/>
    </location>
</feature>
<reference evidence="7" key="2">
    <citation type="journal article" date="2024" name="Plant">
        <title>Genomic evolution and insights into agronomic trait innovations of Sesamum species.</title>
        <authorList>
            <person name="Miao H."/>
            <person name="Wang L."/>
            <person name="Qu L."/>
            <person name="Liu H."/>
            <person name="Sun Y."/>
            <person name="Le M."/>
            <person name="Wang Q."/>
            <person name="Wei S."/>
            <person name="Zheng Y."/>
            <person name="Lin W."/>
            <person name="Duan Y."/>
            <person name="Cao H."/>
            <person name="Xiong S."/>
            <person name="Wang X."/>
            <person name="Wei L."/>
            <person name="Li C."/>
            <person name="Ma Q."/>
            <person name="Ju M."/>
            <person name="Zhao R."/>
            <person name="Li G."/>
            <person name="Mu C."/>
            <person name="Tian Q."/>
            <person name="Mei H."/>
            <person name="Zhang T."/>
            <person name="Gao T."/>
            <person name="Zhang H."/>
        </authorList>
    </citation>
    <scope>NUCLEOTIDE SEQUENCE</scope>
    <source>
        <strain evidence="7">KEN8</strain>
    </source>
</reference>
<sequence length="702" mass="77917">MISYWHASEDMVSKKRLDCGFNGYRAPIVPRAPRSIRRRGPRKKLVEDGKLCAFELLAAVAGKLLEESESSASSNIAEGKVKVGSCLDGDEKMQPKDDVAMKSESLDRGSSAESAFVPEICVQEHKLLFKGLPQAENDYVVDYSSVHASPDPVKKIDCDIKLGICEEKNSDGNTTCEIGASACFNDSFNHKVESEPKVQSKDEKYQIGDLSMVNRSTVKDSIGECVNTNVLNNSESSVQLPLYREPVAGAFFRKHWNDVKLGIRDDDENSFGCNKSSTRIRPFRPQPRIGHRRIRKLMTSKYWKAAPKLKDCELYNTSEGMKSFYRYRKNIYARERSQRVPLKKRKLSDRSFAVSYDQDASSDSISNLPEKGLTGDKGSLAMVLHRDNGVSATVSGHPKPKDPHVKLSIKSFKVPELYIEVPETATVGLKRTVMEAVTTILGAGIRVGVVFQGKKVRDDSRTLQQAGISQWSNLDNLGFTLEPNFTRVSPSMTPKKLPALSSCDADRTLPRSPATPMMDSGISNTSVDTPVLAKLDDVGHSKYICSTKTPDDALLDGAVPDLKALVPVPPVNVEELAVVPANLKPKRSELSQRRTRRPFSVAEVEALVEAVEKLGTGRWRDVKMLAFENADHRTYVDLKDKWKTLVHTASIAPQQRRGEPVPHELLNRVLSAHSYWSQHQSKQHGKHTAEPLKVEDSAASDC</sequence>
<accession>A0AAW2LSX2</accession>
<name>A0AAW2LSX2_9LAMI</name>
<dbReference type="InterPro" id="IPR031105">
    <property type="entry name" value="TRP_plant"/>
</dbReference>
<feature type="domain" description="HTH myb-type" evidence="6">
    <location>
        <begin position="591"/>
        <end position="650"/>
    </location>
</feature>
<feature type="domain" description="Myb-like" evidence="5">
    <location>
        <begin position="591"/>
        <end position="646"/>
    </location>
</feature>
<evidence type="ECO:0000256" key="2">
    <source>
        <dbReference type="ARBA" id="ARBA00023125"/>
    </source>
</evidence>
<dbReference type="GO" id="GO:0042162">
    <property type="term" value="F:telomeric DNA binding"/>
    <property type="evidence" value="ECO:0007669"/>
    <property type="project" value="UniProtKB-ARBA"/>
</dbReference>
<dbReference type="Pfam" id="PF00249">
    <property type="entry name" value="Myb_DNA-binding"/>
    <property type="match status" value="1"/>
</dbReference>
<reference evidence="7" key="1">
    <citation type="submission" date="2020-06" db="EMBL/GenBank/DDBJ databases">
        <authorList>
            <person name="Li T."/>
            <person name="Hu X."/>
            <person name="Zhang T."/>
            <person name="Song X."/>
            <person name="Zhang H."/>
            <person name="Dai N."/>
            <person name="Sheng W."/>
            <person name="Hou X."/>
            <person name="Wei L."/>
        </authorList>
    </citation>
    <scope>NUCLEOTIDE SEQUENCE</scope>
    <source>
        <strain evidence="7">KEN8</strain>
        <tissue evidence="7">Leaf</tissue>
    </source>
</reference>
<dbReference type="SMART" id="SM00717">
    <property type="entry name" value="SANT"/>
    <property type="match status" value="1"/>
</dbReference>
<gene>
    <name evidence="7" type="ORF">Scaly_2489700</name>
</gene>
<proteinExistence type="predicted"/>
<evidence type="ECO:0000313" key="7">
    <source>
        <dbReference type="EMBL" id="KAL0321933.1"/>
    </source>
</evidence>
<keyword evidence="3" id="KW-0539">Nucleus</keyword>
<evidence type="ECO:0000256" key="3">
    <source>
        <dbReference type="ARBA" id="ARBA00023242"/>
    </source>
</evidence>